<feature type="region of interest" description="Disordered" evidence="1">
    <location>
        <begin position="201"/>
        <end position="224"/>
    </location>
</feature>
<sequence>MNTLSSPHLCFRGKLHTAATESVSWLHNNEPIKIDDKSSQEAYYTVETLEDSIMVGLHFRLPTARVTGNWTLIVTTADAQEHRAVCFVSSSPILRPRLGAVRGQEGKPLTVTCEVDSYPPPSRIRWRRLLEKNGKAQLVPVSNCRTTLKRIREALEDQKLSINPMSGRPQSSSQIKPDETADGTVAVSDFVRQFVRRHVDPGRRSQADLALQPGGNGSSTNHNLTLIPQSTRLVRPQQPKRRRPIKGYAKPMLDWPRIASQAKDTPAANSSLTNQLETVLRMSLVGSCLRIVRSTAVPLVSARLTVKLVDLPTQSAELNLLSSDFNVKNLAHCLRVCETVVVKVTDTVGNQFLWCIPTSVGLID</sequence>
<gene>
    <name evidence="3" type="ORF">ECPE_LOCUS8249</name>
</gene>
<protein>
    <submittedName>
        <fullName evidence="5">Ig-like domain-containing protein</fullName>
    </submittedName>
</protein>
<dbReference type="InterPro" id="IPR036179">
    <property type="entry name" value="Ig-like_dom_sf"/>
</dbReference>
<dbReference type="InterPro" id="IPR007110">
    <property type="entry name" value="Ig-like_dom"/>
</dbReference>
<evidence type="ECO:0000313" key="5">
    <source>
        <dbReference type="WBParaSite" id="ECPE_0000827301-mRNA-1"/>
    </source>
</evidence>
<dbReference type="WBParaSite" id="ECPE_0000827301-mRNA-1">
    <property type="protein sequence ID" value="ECPE_0000827301-mRNA-1"/>
    <property type="gene ID" value="ECPE_0000827301"/>
</dbReference>
<dbReference type="Proteomes" id="UP000272942">
    <property type="component" value="Unassembled WGS sequence"/>
</dbReference>
<accession>A0A183AMR4</accession>
<proteinExistence type="predicted"/>
<reference evidence="3 4" key="2">
    <citation type="submission" date="2018-11" db="EMBL/GenBank/DDBJ databases">
        <authorList>
            <consortium name="Pathogen Informatics"/>
        </authorList>
    </citation>
    <scope>NUCLEOTIDE SEQUENCE [LARGE SCALE GENOMIC DNA]</scope>
    <source>
        <strain evidence="3 4">Egypt</strain>
    </source>
</reference>
<dbReference type="PROSITE" id="PS50835">
    <property type="entry name" value="IG_LIKE"/>
    <property type="match status" value="1"/>
</dbReference>
<evidence type="ECO:0000313" key="4">
    <source>
        <dbReference type="Proteomes" id="UP000272942"/>
    </source>
</evidence>
<dbReference type="SUPFAM" id="SSF48726">
    <property type="entry name" value="Immunoglobulin"/>
    <property type="match status" value="1"/>
</dbReference>
<name>A0A183AMR4_9TREM</name>
<dbReference type="EMBL" id="UZAN01045721">
    <property type="protein sequence ID" value="VDP83093.1"/>
    <property type="molecule type" value="Genomic_DNA"/>
</dbReference>
<organism evidence="5">
    <name type="scientific">Echinostoma caproni</name>
    <dbReference type="NCBI Taxonomy" id="27848"/>
    <lineage>
        <taxon>Eukaryota</taxon>
        <taxon>Metazoa</taxon>
        <taxon>Spiralia</taxon>
        <taxon>Lophotrochozoa</taxon>
        <taxon>Platyhelminthes</taxon>
        <taxon>Trematoda</taxon>
        <taxon>Digenea</taxon>
        <taxon>Plagiorchiida</taxon>
        <taxon>Echinostomata</taxon>
        <taxon>Echinostomatoidea</taxon>
        <taxon>Echinostomatidae</taxon>
        <taxon>Echinostoma</taxon>
    </lineage>
</organism>
<feature type="domain" description="Ig-like" evidence="2">
    <location>
        <begin position="96"/>
        <end position="128"/>
    </location>
</feature>
<evidence type="ECO:0000313" key="3">
    <source>
        <dbReference type="EMBL" id="VDP83093.1"/>
    </source>
</evidence>
<keyword evidence="4" id="KW-1185">Reference proteome</keyword>
<dbReference type="AlphaFoldDB" id="A0A183AMR4"/>
<evidence type="ECO:0000256" key="1">
    <source>
        <dbReference type="SAM" id="MobiDB-lite"/>
    </source>
</evidence>
<dbReference type="OrthoDB" id="124041at2759"/>
<reference evidence="5" key="1">
    <citation type="submission" date="2016-06" db="UniProtKB">
        <authorList>
            <consortium name="WormBaseParasite"/>
        </authorList>
    </citation>
    <scope>IDENTIFICATION</scope>
</reference>
<evidence type="ECO:0000259" key="2">
    <source>
        <dbReference type="PROSITE" id="PS50835"/>
    </source>
</evidence>